<organism evidence="3 4">
    <name type="scientific">Cryptosporangium japonicum</name>
    <dbReference type="NCBI Taxonomy" id="80872"/>
    <lineage>
        <taxon>Bacteria</taxon>
        <taxon>Bacillati</taxon>
        <taxon>Actinomycetota</taxon>
        <taxon>Actinomycetes</taxon>
        <taxon>Cryptosporangiales</taxon>
        <taxon>Cryptosporangiaceae</taxon>
        <taxon>Cryptosporangium</taxon>
    </lineage>
</organism>
<dbReference type="PRINTS" id="PR00368">
    <property type="entry name" value="FADPNR"/>
</dbReference>
<accession>A0ABP3E8H5</accession>
<dbReference type="PRINTS" id="PR00469">
    <property type="entry name" value="PNDRDTASEII"/>
</dbReference>
<protein>
    <submittedName>
        <fullName evidence="3">FAD-dependent oxidoreductase</fullName>
    </submittedName>
</protein>
<proteinExistence type="predicted"/>
<keyword evidence="4" id="KW-1185">Reference proteome</keyword>
<evidence type="ECO:0000256" key="1">
    <source>
        <dbReference type="ARBA" id="ARBA00023002"/>
    </source>
</evidence>
<name>A0ABP3E8H5_9ACTN</name>
<dbReference type="PANTHER" id="PTHR42949:SF3">
    <property type="entry name" value="ANAEROBIC GLYCEROL-3-PHOSPHATE DEHYDROGENASE SUBUNIT B"/>
    <property type="match status" value="1"/>
</dbReference>
<keyword evidence="1" id="KW-0560">Oxidoreductase</keyword>
<dbReference type="PANTHER" id="PTHR42949">
    <property type="entry name" value="ANAEROBIC GLYCEROL-3-PHOSPHATE DEHYDROGENASE SUBUNIT B"/>
    <property type="match status" value="1"/>
</dbReference>
<dbReference type="InterPro" id="IPR036188">
    <property type="entry name" value="FAD/NAD-bd_sf"/>
</dbReference>
<dbReference type="Gene3D" id="3.50.50.60">
    <property type="entry name" value="FAD/NAD(P)-binding domain"/>
    <property type="match status" value="2"/>
</dbReference>
<evidence type="ECO:0000313" key="4">
    <source>
        <dbReference type="Proteomes" id="UP001500967"/>
    </source>
</evidence>
<sequence length="425" mass="44272">MSTVVIVGGGPAGLTAAAALAPSVDVLVLEREAETGGTPRHSDHPGYGLRDLRRFLSGPEYARRLTGRARRAGAALETSATVTGWAGDRALEVTSPRGRRVVTADAVVLATGARERPRSARLIPGDRPDGVYTTGQLQNLVHGHRRPVGRRAVVIGAELVSWSAVLTLRAAGCATVLMVSSYARPEIFASVGPAVSGVPVRARSRVVAIHGRGRVTSVDVEDLRTGERRRVPCDTVVTTGDWIPDHEIARLGGVELDPATRGPRVDTALATSVPGVFAVGNVLHPVDTADVAALDGRHVAPAVLAHLRGAGVVPIGAVPAGASRAGASRAGVSHAGVELRVEAPLRWVAPQLVRPGGPAPARDRLLLASDVHRAFPRLEAVQDGRRVGVVRVPWPAAPGRVFRVPFGLVADADPTGGPVTLAYQN</sequence>
<dbReference type="Proteomes" id="UP001500967">
    <property type="component" value="Unassembled WGS sequence"/>
</dbReference>
<dbReference type="EMBL" id="BAAAGX010000016">
    <property type="protein sequence ID" value="GAA0253542.1"/>
    <property type="molecule type" value="Genomic_DNA"/>
</dbReference>
<evidence type="ECO:0000259" key="2">
    <source>
        <dbReference type="Pfam" id="PF07992"/>
    </source>
</evidence>
<feature type="domain" description="FAD/NAD(P)-binding" evidence="2">
    <location>
        <begin position="3"/>
        <end position="294"/>
    </location>
</feature>
<dbReference type="InterPro" id="IPR051691">
    <property type="entry name" value="Metab_Enz_Cyan_OpOx_G3PDH"/>
</dbReference>
<dbReference type="RefSeq" id="WP_344650704.1">
    <property type="nucleotide sequence ID" value="NZ_BAAAGX010000016.1"/>
</dbReference>
<comment type="caution">
    <text evidence="3">The sequence shown here is derived from an EMBL/GenBank/DDBJ whole genome shotgun (WGS) entry which is preliminary data.</text>
</comment>
<evidence type="ECO:0000313" key="3">
    <source>
        <dbReference type="EMBL" id="GAA0253542.1"/>
    </source>
</evidence>
<gene>
    <name evidence="3" type="ORF">GCM10009539_43450</name>
</gene>
<reference evidence="4" key="1">
    <citation type="journal article" date="2019" name="Int. J. Syst. Evol. Microbiol.">
        <title>The Global Catalogue of Microorganisms (GCM) 10K type strain sequencing project: providing services to taxonomists for standard genome sequencing and annotation.</title>
        <authorList>
            <consortium name="The Broad Institute Genomics Platform"/>
            <consortium name="The Broad Institute Genome Sequencing Center for Infectious Disease"/>
            <person name="Wu L."/>
            <person name="Ma J."/>
        </authorList>
    </citation>
    <scope>NUCLEOTIDE SEQUENCE [LARGE SCALE GENOMIC DNA]</scope>
    <source>
        <strain evidence="4">JCM 10425</strain>
    </source>
</reference>
<dbReference type="InterPro" id="IPR023753">
    <property type="entry name" value="FAD/NAD-binding_dom"/>
</dbReference>
<dbReference type="Pfam" id="PF07992">
    <property type="entry name" value="Pyr_redox_2"/>
    <property type="match status" value="1"/>
</dbReference>
<dbReference type="SUPFAM" id="SSF51905">
    <property type="entry name" value="FAD/NAD(P)-binding domain"/>
    <property type="match status" value="1"/>
</dbReference>